<dbReference type="InterPro" id="IPR012902">
    <property type="entry name" value="N_methyl_site"/>
</dbReference>
<dbReference type="PROSITE" id="PS00409">
    <property type="entry name" value="PROKAR_NTER_METHYL"/>
    <property type="match status" value="1"/>
</dbReference>
<proteinExistence type="predicted"/>
<dbReference type="Proteomes" id="UP001499988">
    <property type="component" value="Unassembled WGS sequence"/>
</dbReference>
<protein>
    <submittedName>
        <fullName evidence="2">PilW family protein</fullName>
    </submittedName>
</protein>
<keyword evidence="1" id="KW-1133">Transmembrane helix</keyword>
<keyword evidence="3" id="KW-1185">Reference proteome</keyword>
<dbReference type="InterPro" id="IPR032092">
    <property type="entry name" value="PilW"/>
</dbReference>
<sequence>MKLQSGLTLPELMVALLVGLFVVAASLTVFTMSSTSVLSTSQYNQLQESGRLALRLIHDDLAQAGFFADLTGLDLIENINLQLPEKTEGTDCVGAGLNNATFPNGLGHFRTIWAYTKGSGAKLSCENGALSGSDVLQVKRLVGPEVSVASDERYYFHVNVSQGAFFHHQSPVPSIGNGRIFEYQHKAYYVRNSPEGIPTLYRHALSSKDFLLGSEPLVEGVEAMQLEFGIDFDNNGTTDSYVATSEVDDAIWDQRQSARVLAVRVHLLLRSLEPDNSYQDGGERVFDMPGGALTKGGDGYRRKRLTTTVMIRNAQLISRRNG</sequence>
<dbReference type="EMBL" id="BAABJZ010000006">
    <property type="protein sequence ID" value="GAA4874035.1"/>
    <property type="molecule type" value="Genomic_DNA"/>
</dbReference>
<dbReference type="Pfam" id="PF16074">
    <property type="entry name" value="PilW"/>
    <property type="match status" value="1"/>
</dbReference>
<evidence type="ECO:0000256" key="1">
    <source>
        <dbReference type="SAM" id="Phobius"/>
    </source>
</evidence>
<dbReference type="RefSeq" id="WP_345332774.1">
    <property type="nucleotide sequence ID" value="NZ_BAABJZ010000006.1"/>
</dbReference>
<organism evidence="2 3">
    <name type="scientific">Ferrimonas pelagia</name>
    <dbReference type="NCBI Taxonomy" id="1177826"/>
    <lineage>
        <taxon>Bacteria</taxon>
        <taxon>Pseudomonadati</taxon>
        <taxon>Pseudomonadota</taxon>
        <taxon>Gammaproteobacteria</taxon>
        <taxon>Alteromonadales</taxon>
        <taxon>Ferrimonadaceae</taxon>
        <taxon>Ferrimonas</taxon>
    </lineage>
</organism>
<comment type="caution">
    <text evidence="2">The sequence shown here is derived from an EMBL/GenBank/DDBJ whole genome shotgun (WGS) entry which is preliminary data.</text>
</comment>
<evidence type="ECO:0000313" key="2">
    <source>
        <dbReference type="EMBL" id="GAA4874035.1"/>
    </source>
</evidence>
<keyword evidence="1" id="KW-0472">Membrane</keyword>
<reference evidence="3" key="1">
    <citation type="journal article" date="2019" name="Int. J. Syst. Evol. Microbiol.">
        <title>The Global Catalogue of Microorganisms (GCM) 10K type strain sequencing project: providing services to taxonomists for standard genome sequencing and annotation.</title>
        <authorList>
            <consortium name="The Broad Institute Genomics Platform"/>
            <consortium name="The Broad Institute Genome Sequencing Center for Infectious Disease"/>
            <person name="Wu L."/>
            <person name="Ma J."/>
        </authorList>
    </citation>
    <scope>NUCLEOTIDE SEQUENCE [LARGE SCALE GENOMIC DNA]</scope>
    <source>
        <strain evidence="3">JCM 18401</strain>
    </source>
</reference>
<feature type="transmembrane region" description="Helical" evidence="1">
    <location>
        <begin position="12"/>
        <end position="32"/>
    </location>
</feature>
<accession>A0ABP9EBU4</accession>
<keyword evidence="1" id="KW-0812">Transmembrane</keyword>
<gene>
    <name evidence="2" type="ORF">GCM10023333_03620</name>
</gene>
<name>A0ABP9EBU4_9GAMM</name>
<evidence type="ECO:0000313" key="3">
    <source>
        <dbReference type="Proteomes" id="UP001499988"/>
    </source>
</evidence>